<sequence length="432" mass="49847">MNRKTTRIIFIIFVFIFIIVGITAVFYSLGYRINFKNYKIQKTGGIYIKTQPKNVIIKISSQNEFEKIYPDTSSIIQSGTLIQNLLPKIYNVKIDKTSYLPYYKTLKIEESLVAELFNIFLIPEKIKVDNFISVRGNIIIDSNNNTKFIIQNEKTGIYYLYDINNPEKILNLSSLYSNTNKSTKIKKITFVPFNPQNFIVEDSSGLNILDSEHLSITSIIKAPLFWGIKNSNIYFIKKSPDIKNPKIILYSYNLVFQKETAVIQIPKNILSSTTLAKIKASDGNDKVAFLDEFNSLYLFNQSKNSIEKISANVTDFDFSQSNEILAYLNLNGQINILFFKDYNGEITQKAGDKIEINLSNKELIKSIAWYEDSFHLFVKYPNEIYFTEINILSQLNVYKILSNVSQLYYNIKNNNLFFINSGNLQGINFNNL</sequence>
<gene>
    <name evidence="2" type="ORF">COV23_01255</name>
</gene>
<dbReference type="Proteomes" id="UP000231602">
    <property type="component" value="Unassembled WGS sequence"/>
</dbReference>
<reference evidence="2 3" key="1">
    <citation type="submission" date="2017-09" db="EMBL/GenBank/DDBJ databases">
        <title>Depth-based differentiation of microbial function through sediment-hosted aquifers and enrichment of novel symbionts in the deep terrestrial subsurface.</title>
        <authorList>
            <person name="Probst A.J."/>
            <person name="Ladd B."/>
            <person name="Jarett J.K."/>
            <person name="Geller-Mcgrath D.E."/>
            <person name="Sieber C.M."/>
            <person name="Emerson J.B."/>
            <person name="Anantharaman K."/>
            <person name="Thomas B.C."/>
            <person name="Malmstrom R."/>
            <person name="Stieglmeier M."/>
            <person name="Klingl A."/>
            <person name="Woyke T."/>
            <person name="Ryan C.M."/>
            <person name="Banfield J.F."/>
        </authorList>
    </citation>
    <scope>NUCLEOTIDE SEQUENCE [LARGE SCALE GENOMIC DNA]</scope>
    <source>
        <strain evidence="2">CG10_big_fil_rev_8_21_14_0_10_31_9</strain>
    </source>
</reference>
<keyword evidence="1" id="KW-0812">Transmembrane</keyword>
<dbReference type="AlphaFoldDB" id="A0A2H0REE7"/>
<keyword evidence="1" id="KW-0472">Membrane</keyword>
<keyword evidence="1" id="KW-1133">Transmembrane helix</keyword>
<dbReference type="EMBL" id="PCXV01000022">
    <property type="protein sequence ID" value="PIR44165.1"/>
    <property type="molecule type" value="Genomic_DNA"/>
</dbReference>
<proteinExistence type="predicted"/>
<feature type="transmembrane region" description="Helical" evidence="1">
    <location>
        <begin position="7"/>
        <end position="29"/>
    </location>
</feature>
<protein>
    <recommendedName>
        <fullName evidence="4">PEGA domain-containing protein</fullName>
    </recommendedName>
</protein>
<dbReference type="SUPFAM" id="SSF50978">
    <property type="entry name" value="WD40 repeat-like"/>
    <property type="match status" value="1"/>
</dbReference>
<comment type="caution">
    <text evidence="2">The sequence shown here is derived from an EMBL/GenBank/DDBJ whole genome shotgun (WGS) entry which is preliminary data.</text>
</comment>
<evidence type="ECO:0000313" key="2">
    <source>
        <dbReference type="EMBL" id="PIR44165.1"/>
    </source>
</evidence>
<organism evidence="2 3">
    <name type="scientific">Candidatus Wolfebacteria bacterium CG10_big_fil_rev_8_21_14_0_10_31_9</name>
    <dbReference type="NCBI Taxonomy" id="1975070"/>
    <lineage>
        <taxon>Bacteria</taxon>
        <taxon>Candidatus Wolfeibacteriota</taxon>
    </lineage>
</organism>
<accession>A0A2H0REE7</accession>
<evidence type="ECO:0008006" key="4">
    <source>
        <dbReference type="Google" id="ProtNLM"/>
    </source>
</evidence>
<evidence type="ECO:0000313" key="3">
    <source>
        <dbReference type="Proteomes" id="UP000231602"/>
    </source>
</evidence>
<dbReference type="InterPro" id="IPR036322">
    <property type="entry name" value="WD40_repeat_dom_sf"/>
</dbReference>
<name>A0A2H0REE7_9BACT</name>
<evidence type="ECO:0000256" key="1">
    <source>
        <dbReference type="SAM" id="Phobius"/>
    </source>
</evidence>